<reference evidence="3 4" key="1">
    <citation type="submission" date="2017-03" db="EMBL/GenBank/DDBJ databases">
        <title>Complete Genome Sequence of a natural compounds producer, Streptomyces violaceus S21.</title>
        <authorList>
            <person name="Zhong C."/>
            <person name="Zhao Z."/>
            <person name="Fu J."/>
            <person name="Zong G."/>
            <person name="Qin R."/>
            <person name="Cao G."/>
        </authorList>
    </citation>
    <scope>NUCLEOTIDE SEQUENCE [LARGE SCALE GENOMIC DNA]</scope>
    <source>
        <strain evidence="3 4">S21</strain>
    </source>
</reference>
<dbReference type="Pfam" id="PF01740">
    <property type="entry name" value="STAS"/>
    <property type="match status" value="1"/>
</dbReference>
<dbReference type="OrthoDB" id="4333890at2"/>
<evidence type="ECO:0000259" key="2">
    <source>
        <dbReference type="Pfam" id="PF01740"/>
    </source>
</evidence>
<dbReference type="CDD" id="cd07043">
    <property type="entry name" value="STAS_anti-anti-sigma_factors"/>
    <property type="match status" value="1"/>
</dbReference>
<dbReference type="GeneID" id="63978348"/>
<proteinExistence type="predicted"/>
<dbReference type="RefSeq" id="WP_050493382.1">
    <property type="nucleotide sequence ID" value="NZ_CP020570.1"/>
</dbReference>
<dbReference type="Proteomes" id="UP000192445">
    <property type="component" value="Chromosome"/>
</dbReference>
<gene>
    <name evidence="3" type="ORF">B1H20_02465</name>
</gene>
<feature type="compositionally biased region" description="Basic and acidic residues" evidence="1">
    <location>
        <begin position="160"/>
        <end position="170"/>
    </location>
</feature>
<name>A0A1V0U549_STRVN</name>
<accession>A0A1V0U549</accession>
<feature type="region of interest" description="Disordered" evidence="1">
    <location>
        <begin position="109"/>
        <end position="170"/>
    </location>
</feature>
<feature type="compositionally biased region" description="Basic and acidic residues" evidence="1">
    <location>
        <begin position="118"/>
        <end position="130"/>
    </location>
</feature>
<evidence type="ECO:0000313" key="3">
    <source>
        <dbReference type="EMBL" id="ARF60375.1"/>
    </source>
</evidence>
<organism evidence="3 4">
    <name type="scientific">Streptomyces violaceoruber</name>
    <dbReference type="NCBI Taxonomy" id="1935"/>
    <lineage>
        <taxon>Bacteria</taxon>
        <taxon>Bacillati</taxon>
        <taxon>Actinomycetota</taxon>
        <taxon>Actinomycetes</taxon>
        <taxon>Kitasatosporales</taxon>
        <taxon>Streptomycetaceae</taxon>
        <taxon>Streptomyces</taxon>
        <taxon>Streptomyces violaceoruber group</taxon>
    </lineage>
</organism>
<dbReference type="Gene3D" id="3.30.750.24">
    <property type="entry name" value="STAS domain"/>
    <property type="match status" value="1"/>
</dbReference>
<evidence type="ECO:0000256" key="1">
    <source>
        <dbReference type="SAM" id="MobiDB-lite"/>
    </source>
</evidence>
<dbReference type="KEGG" id="svu:B1H20_02465"/>
<dbReference type="InterPro" id="IPR002645">
    <property type="entry name" value="STAS_dom"/>
</dbReference>
<protein>
    <submittedName>
        <fullName evidence="3">Sulfate transporter</fullName>
    </submittedName>
</protein>
<dbReference type="EMBL" id="CP020570">
    <property type="protein sequence ID" value="ARF60375.1"/>
    <property type="molecule type" value="Genomic_DNA"/>
</dbReference>
<dbReference type="SUPFAM" id="SSF52091">
    <property type="entry name" value="SpoIIaa-like"/>
    <property type="match status" value="1"/>
</dbReference>
<evidence type="ECO:0000313" key="4">
    <source>
        <dbReference type="Proteomes" id="UP000192445"/>
    </source>
</evidence>
<dbReference type="STRING" id="1935.B1H20_02465"/>
<feature type="domain" description="STAS" evidence="2">
    <location>
        <begin position="12"/>
        <end position="107"/>
    </location>
</feature>
<sequence>MFLLSYHLDSAHLVVELGETVDLDNEAAVEREILRLLPCCGPRAVIVDLLTPLLTPRALGVLLRVRSQAEERGVMLAVAAGHDTARETLRAAGLDRVLRVASTLQGAELRSRGCRPSADGERAGTSDGRRGAPPSPRTSGTLGPYADTSRPRVPGRRRRAGSDARRRGRS</sequence>
<dbReference type="AlphaFoldDB" id="A0A1V0U549"/>
<dbReference type="InterPro" id="IPR036513">
    <property type="entry name" value="STAS_dom_sf"/>
</dbReference>